<comment type="caution">
    <text evidence="2">The sequence shown here is derived from an EMBL/GenBank/DDBJ whole genome shotgun (WGS) entry which is preliminary data.</text>
</comment>
<dbReference type="EMBL" id="BNJJ01000001">
    <property type="protein sequence ID" value="GHO82428.1"/>
    <property type="molecule type" value="Genomic_DNA"/>
</dbReference>
<dbReference type="PANTHER" id="PTHR38011">
    <property type="entry name" value="DIHYDROFOLATE REDUCTASE FAMILY PROTEIN (AFU_ORTHOLOGUE AFUA_8G06820)"/>
    <property type="match status" value="1"/>
</dbReference>
<dbReference type="Gene3D" id="3.40.430.10">
    <property type="entry name" value="Dihydrofolate Reductase, subunit A"/>
    <property type="match status" value="1"/>
</dbReference>
<dbReference type="InterPro" id="IPR024072">
    <property type="entry name" value="DHFR-like_dom_sf"/>
</dbReference>
<organism evidence="2 3">
    <name type="scientific">Dictyobacter formicarum</name>
    <dbReference type="NCBI Taxonomy" id="2778368"/>
    <lineage>
        <taxon>Bacteria</taxon>
        <taxon>Bacillati</taxon>
        <taxon>Chloroflexota</taxon>
        <taxon>Ktedonobacteria</taxon>
        <taxon>Ktedonobacterales</taxon>
        <taxon>Dictyobacteraceae</taxon>
        <taxon>Dictyobacter</taxon>
    </lineage>
</organism>
<dbReference type="InterPro" id="IPR050765">
    <property type="entry name" value="Riboflavin_Biosynth_HTPR"/>
</dbReference>
<dbReference type="Pfam" id="PF01872">
    <property type="entry name" value="RibD_C"/>
    <property type="match status" value="1"/>
</dbReference>
<dbReference type="Proteomes" id="UP000635565">
    <property type="component" value="Unassembled WGS sequence"/>
</dbReference>
<evidence type="ECO:0000313" key="3">
    <source>
        <dbReference type="Proteomes" id="UP000635565"/>
    </source>
</evidence>
<reference evidence="2 3" key="1">
    <citation type="journal article" date="2021" name="Int. J. Syst. Evol. Microbiol.">
        <title>Reticulibacter mediterranei gen. nov., sp. nov., within the new family Reticulibacteraceae fam. nov., and Ktedonospora formicarum gen. nov., sp. nov., Ktedonobacter robiniae sp. nov., Dictyobacter formicarum sp. nov. and Dictyobacter arantiisoli sp. nov., belonging to the class Ktedonobacteria.</title>
        <authorList>
            <person name="Yabe S."/>
            <person name="Zheng Y."/>
            <person name="Wang C.M."/>
            <person name="Sakai Y."/>
            <person name="Abe K."/>
            <person name="Yokota A."/>
            <person name="Donadio S."/>
            <person name="Cavaletti L."/>
            <person name="Monciardini P."/>
        </authorList>
    </citation>
    <scope>NUCLEOTIDE SEQUENCE [LARGE SCALE GENOMIC DNA]</scope>
    <source>
        <strain evidence="2 3">SOSP1-9</strain>
    </source>
</reference>
<gene>
    <name evidence="2" type="ORF">KSZ_04340</name>
</gene>
<proteinExistence type="predicted"/>
<accession>A0ABQ3VAI4</accession>
<sequence length="189" mass="21737">MRKLWVKAWMTLDGVFDADTMDHWWPPADEAAADEARRLEYVVEEYSKGDVYLLGRTTYEMLWPGWSTQTTGDGPGPILNRMKKYVVSTTLETAPWKESTIIRGNVVEEITKLKQQPGKDIIIDGSATLVHSLMGTDLIDEYRFLVLPYIMGRGRRFFPEGTQETKLRLVESKRLSFETLALVYQPDKN</sequence>
<dbReference type="InterPro" id="IPR002734">
    <property type="entry name" value="RibDG_C"/>
</dbReference>
<protein>
    <submittedName>
        <fullName evidence="2">Pyrimidine reductase</fullName>
    </submittedName>
</protein>
<keyword evidence="3" id="KW-1185">Reference proteome</keyword>
<feature type="domain" description="Bacterial bifunctional deaminase-reductase C-terminal" evidence="1">
    <location>
        <begin position="3"/>
        <end position="176"/>
    </location>
</feature>
<evidence type="ECO:0000313" key="2">
    <source>
        <dbReference type="EMBL" id="GHO82428.1"/>
    </source>
</evidence>
<dbReference type="RefSeq" id="WP_201360102.1">
    <property type="nucleotide sequence ID" value="NZ_BNJJ01000001.1"/>
</dbReference>
<evidence type="ECO:0000259" key="1">
    <source>
        <dbReference type="Pfam" id="PF01872"/>
    </source>
</evidence>
<dbReference type="PANTHER" id="PTHR38011:SF11">
    <property type="entry name" value="2,5-DIAMINO-6-RIBOSYLAMINO-4(3H)-PYRIMIDINONE 5'-PHOSPHATE REDUCTASE"/>
    <property type="match status" value="1"/>
</dbReference>
<dbReference type="SUPFAM" id="SSF53597">
    <property type="entry name" value="Dihydrofolate reductase-like"/>
    <property type="match status" value="1"/>
</dbReference>
<name>A0ABQ3VAI4_9CHLR</name>